<dbReference type="InParanoid" id="A0A4R2PPW9"/>
<dbReference type="EMBL" id="SLXO01000002">
    <property type="protein sequence ID" value="TCP37823.1"/>
    <property type="molecule type" value="Genomic_DNA"/>
</dbReference>
<dbReference type="Gene3D" id="1.10.287.130">
    <property type="match status" value="1"/>
</dbReference>
<dbReference type="GO" id="GO:0000155">
    <property type="term" value="F:phosphorelay sensor kinase activity"/>
    <property type="evidence" value="ECO:0007669"/>
    <property type="project" value="InterPro"/>
</dbReference>
<evidence type="ECO:0000256" key="7">
    <source>
        <dbReference type="SAM" id="MobiDB-lite"/>
    </source>
</evidence>
<comment type="caution">
    <text evidence="10">The sequence shown here is derived from an EMBL/GenBank/DDBJ whole genome shotgun (WGS) entry which is preliminary data.</text>
</comment>
<dbReference type="Gene3D" id="3.30.565.10">
    <property type="entry name" value="Histidine kinase-like ATPase, C-terminal domain"/>
    <property type="match status" value="1"/>
</dbReference>
<dbReference type="InterPro" id="IPR004358">
    <property type="entry name" value="Sig_transdc_His_kin-like_C"/>
</dbReference>
<reference evidence="10 11" key="1">
    <citation type="submission" date="2019-03" db="EMBL/GenBank/DDBJ databases">
        <title>Genomic Encyclopedia of Type Strains, Phase IV (KMG-IV): sequencing the most valuable type-strain genomes for metagenomic binning, comparative biology and taxonomic classification.</title>
        <authorList>
            <person name="Goeker M."/>
        </authorList>
    </citation>
    <scope>NUCLEOTIDE SEQUENCE [LARGE SCALE GENOMIC DNA]</scope>
    <source>
        <strain evidence="10 11">DSM 2132</strain>
    </source>
</reference>
<feature type="transmembrane region" description="Helical" evidence="8">
    <location>
        <begin position="313"/>
        <end position="341"/>
    </location>
</feature>
<keyword evidence="6" id="KW-0902">Two-component regulatory system</keyword>
<dbReference type="Pfam" id="PF00512">
    <property type="entry name" value="HisKA"/>
    <property type="match status" value="1"/>
</dbReference>
<dbReference type="RefSeq" id="WP_165878699.1">
    <property type="nucleotide sequence ID" value="NZ_JACIGF010000002.1"/>
</dbReference>
<dbReference type="PRINTS" id="PR00344">
    <property type="entry name" value="BCTRLSENSOR"/>
</dbReference>
<keyword evidence="3" id="KW-0597">Phosphoprotein</keyword>
<dbReference type="Pfam" id="PF02518">
    <property type="entry name" value="HATPase_c"/>
    <property type="match status" value="1"/>
</dbReference>
<keyword evidence="11" id="KW-1185">Reference proteome</keyword>
<evidence type="ECO:0000256" key="6">
    <source>
        <dbReference type="ARBA" id="ARBA00023012"/>
    </source>
</evidence>
<name>A0A4R2PPW9_RHOSA</name>
<evidence type="ECO:0000313" key="11">
    <source>
        <dbReference type="Proteomes" id="UP000295399"/>
    </source>
</evidence>
<comment type="catalytic activity">
    <reaction evidence="1">
        <text>ATP + protein L-histidine = ADP + protein N-phospho-L-histidine.</text>
        <dbReference type="EC" id="2.7.13.3"/>
    </reaction>
</comment>
<dbReference type="AlphaFoldDB" id="A0A4R2PPW9"/>
<organism evidence="10 11">
    <name type="scientific">Rhodothalassium salexigens DSM 2132</name>
    <dbReference type="NCBI Taxonomy" id="1188247"/>
    <lineage>
        <taxon>Bacteria</taxon>
        <taxon>Pseudomonadati</taxon>
        <taxon>Pseudomonadota</taxon>
        <taxon>Alphaproteobacteria</taxon>
        <taxon>Rhodothalassiales</taxon>
        <taxon>Rhodothalassiaceae</taxon>
        <taxon>Rhodothalassium</taxon>
    </lineage>
</organism>
<feature type="transmembrane region" description="Helical" evidence="8">
    <location>
        <begin position="223"/>
        <end position="243"/>
    </location>
</feature>
<sequence>MPDKRYSTRLWLALALTLIVLVLFWPQRAFVTLLDVQADAGQLDLAALGWRGDTLVALDGEWRKIDDAIVAPERLAPDRADRPGTPHNVPDVWGPTFTDRLDSGHGQATYALDLTLPKAAGALALTVPRIRSIARVYAVSTGPSGAPEVHLLGSNGDPTATALSPRGPPPLASILFLPSDKRRVTLVIQVANHVHKQGGIIATPMIGDVAMINRNTAIQDGQVVAITLILVIMAFAAVGAGMTQPSPASYYLFALMSLAAAARVLLTSDQVWDYAPSLNLSRKYDLEYLSFFVLLSAFYGFIAAMFPHERLRWASWFVLGLSAVWIGLVVAVTPFLAPAWITLWREPYEVFAFTVLGLMATILVRAVRHDRPYARIALLCVGLAVLTGLCVSAYFHHSLPASMDMAQLLILVIGAIYGIGVVERFTLMQKERDALTRDLCHRNSELQQAKAAAEQASRSKSQFLATVSHELRTPLNAILGFTDLMRQQIHGPINPPSYAGYVEDVHKSGKHLLSVINAVLDMAKIEAGRLELDAERLNLDDAVTSAVRMMLETAKRRQIQVVTEIDDDLPDVHADPRLVRQIVLNLVSNAVKFSQPGGRVAVRVARNDDGSVDLTVADDGIGMTQADLKRVLEPFAQVAHIQRRQSGHGTGLGLPLVKSMAEAHGASFDLDSIPDQGTTARVRFPAGRVLAAEATPMVTVTAP</sequence>
<keyword evidence="8" id="KW-0812">Transmembrane</keyword>
<dbReference type="SUPFAM" id="SSF47384">
    <property type="entry name" value="Homodimeric domain of signal transducing histidine kinase"/>
    <property type="match status" value="1"/>
</dbReference>
<dbReference type="InterPro" id="IPR003661">
    <property type="entry name" value="HisK_dim/P_dom"/>
</dbReference>
<keyword evidence="4" id="KW-0808">Transferase</keyword>
<feature type="transmembrane region" description="Helical" evidence="8">
    <location>
        <begin position="408"/>
        <end position="427"/>
    </location>
</feature>
<evidence type="ECO:0000256" key="5">
    <source>
        <dbReference type="ARBA" id="ARBA00022777"/>
    </source>
</evidence>
<evidence type="ECO:0000256" key="2">
    <source>
        <dbReference type="ARBA" id="ARBA00012438"/>
    </source>
</evidence>
<keyword evidence="8" id="KW-1133">Transmembrane helix</keyword>
<evidence type="ECO:0000313" key="10">
    <source>
        <dbReference type="EMBL" id="TCP37823.1"/>
    </source>
</evidence>
<dbReference type="PANTHER" id="PTHR43711">
    <property type="entry name" value="TWO-COMPONENT HISTIDINE KINASE"/>
    <property type="match status" value="1"/>
</dbReference>
<evidence type="ECO:0000256" key="8">
    <source>
        <dbReference type="SAM" id="Phobius"/>
    </source>
</evidence>
<dbReference type="InterPro" id="IPR005467">
    <property type="entry name" value="His_kinase_dom"/>
</dbReference>
<feature type="transmembrane region" description="Helical" evidence="8">
    <location>
        <begin position="288"/>
        <end position="306"/>
    </location>
</feature>
<dbReference type="InterPro" id="IPR003594">
    <property type="entry name" value="HATPase_dom"/>
</dbReference>
<keyword evidence="8" id="KW-0472">Membrane</keyword>
<dbReference type="Proteomes" id="UP000295399">
    <property type="component" value="Unassembled WGS sequence"/>
</dbReference>
<evidence type="ECO:0000256" key="1">
    <source>
        <dbReference type="ARBA" id="ARBA00000085"/>
    </source>
</evidence>
<feature type="transmembrane region" description="Helical" evidence="8">
    <location>
        <begin position="376"/>
        <end position="396"/>
    </location>
</feature>
<dbReference type="InterPro" id="IPR036097">
    <property type="entry name" value="HisK_dim/P_sf"/>
</dbReference>
<evidence type="ECO:0000256" key="4">
    <source>
        <dbReference type="ARBA" id="ARBA00022679"/>
    </source>
</evidence>
<dbReference type="SUPFAM" id="SSF55874">
    <property type="entry name" value="ATPase domain of HSP90 chaperone/DNA topoisomerase II/histidine kinase"/>
    <property type="match status" value="1"/>
</dbReference>
<dbReference type="EC" id="2.7.13.3" evidence="2"/>
<dbReference type="PANTHER" id="PTHR43711:SF31">
    <property type="entry name" value="HISTIDINE KINASE"/>
    <property type="match status" value="1"/>
</dbReference>
<protein>
    <recommendedName>
        <fullName evidence="2">histidine kinase</fullName>
        <ecNumber evidence="2">2.7.13.3</ecNumber>
    </recommendedName>
</protein>
<keyword evidence="5" id="KW-0418">Kinase</keyword>
<proteinExistence type="predicted"/>
<evidence type="ECO:0000259" key="9">
    <source>
        <dbReference type="PROSITE" id="PS50109"/>
    </source>
</evidence>
<feature type="transmembrane region" description="Helical" evidence="8">
    <location>
        <begin position="347"/>
        <end position="364"/>
    </location>
</feature>
<feature type="domain" description="Histidine kinase" evidence="9">
    <location>
        <begin position="466"/>
        <end position="688"/>
    </location>
</feature>
<feature type="transmembrane region" description="Helical" evidence="8">
    <location>
        <begin position="250"/>
        <end position="268"/>
    </location>
</feature>
<dbReference type="InterPro" id="IPR036890">
    <property type="entry name" value="HATPase_C_sf"/>
</dbReference>
<gene>
    <name evidence="10" type="ORF">EV659_102231</name>
</gene>
<accession>A0A4R2PPW9</accession>
<feature type="region of interest" description="Disordered" evidence="7">
    <location>
        <begin position="77"/>
        <end position="96"/>
    </location>
</feature>
<dbReference type="InterPro" id="IPR050736">
    <property type="entry name" value="Sensor_HK_Regulatory"/>
</dbReference>
<dbReference type="CDD" id="cd00082">
    <property type="entry name" value="HisKA"/>
    <property type="match status" value="1"/>
</dbReference>
<dbReference type="PROSITE" id="PS50109">
    <property type="entry name" value="HIS_KIN"/>
    <property type="match status" value="1"/>
</dbReference>
<dbReference type="SMART" id="SM00387">
    <property type="entry name" value="HATPase_c"/>
    <property type="match status" value="1"/>
</dbReference>
<evidence type="ECO:0000256" key="3">
    <source>
        <dbReference type="ARBA" id="ARBA00022553"/>
    </source>
</evidence>
<dbReference type="SMART" id="SM00388">
    <property type="entry name" value="HisKA"/>
    <property type="match status" value="1"/>
</dbReference>